<proteinExistence type="predicted"/>
<evidence type="ECO:0000313" key="7">
    <source>
        <dbReference type="Proteomes" id="UP001186944"/>
    </source>
</evidence>
<evidence type="ECO:0000256" key="5">
    <source>
        <dbReference type="SAM" id="Phobius"/>
    </source>
</evidence>
<dbReference type="EMBL" id="VSWD01000007">
    <property type="protein sequence ID" value="KAK3096824.1"/>
    <property type="molecule type" value="Genomic_DNA"/>
</dbReference>
<keyword evidence="2 5" id="KW-0812">Transmembrane</keyword>
<keyword evidence="4 5" id="KW-0472">Membrane</keyword>
<dbReference type="PANTHER" id="PTHR21576:SF158">
    <property type="entry name" value="RIBOSOMAL RNA-PROCESSING PROTEIN 12-LIKE CONSERVED DOMAIN-CONTAINING PROTEIN"/>
    <property type="match status" value="1"/>
</dbReference>
<protein>
    <recommendedName>
        <fullName evidence="8">Nodulin-like domain-containing protein</fullName>
    </recommendedName>
</protein>
<sequence length="236" mass="26655">MAEFVAGWHLVFNVYQNDLKETFNFTQKEVELQASLNGAGFGLAIIPGVIFDRFGPLWTSVLSILLSVTSWLLLWDASNRSSFYTNNSWLSAVFFFVSGLGTVFIYMVALNTNIRNFPKEQRVKITGFLDATYGAGQCATSILYYKVLSTGDSSQSFGLLMLLSSIASGVLGFFCIMFLRLLDPYHMSSVDGTEQDDKNSYFELDGETIEPESEELDLEKKEHISVFRLFLNGYYW</sequence>
<dbReference type="GO" id="GO:0022857">
    <property type="term" value="F:transmembrane transporter activity"/>
    <property type="evidence" value="ECO:0007669"/>
    <property type="project" value="InterPro"/>
</dbReference>
<accession>A0AA89BWC2</accession>
<keyword evidence="3 5" id="KW-1133">Transmembrane helix</keyword>
<keyword evidence="7" id="KW-1185">Reference proteome</keyword>
<dbReference type="SUPFAM" id="SSF103473">
    <property type="entry name" value="MFS general substrate transporter"/>
    <property type="match status" value="1"/>
</dbReference>
<dbReference type="Gene3D" id="1.20.1250.20">
    <property type="entry name" value="MFS general substrate transporter like domains"/>
    <property type="match status" value="1"/>
</dbReference>
<evidence type="ECO:0000256" key="2">
    <source>
        <dbReference type="ARBA" id="ARBA00022692"/>
    </source>
</evidence>
<dbReference type="GO" id="GO:0016020">
    <property type="term" value="C:membrane"/>
    <property type="evidence" value="ECO:0007669"/>
    <property type="project" value="UniProtKB-SubCell"/>
</dbReference>
<dbReference type="Proteomes" id="UP001186944">
    <property type="component" value="Unassembled WGS sequence"/>
</dbReference>
<evidence type="ECO:0008006" key="8">
    <source>
        <dbReference type="Google" id="ProtNLM"/>
    </source>
</evidence>
<dbReference type="PANTHER" id="PTHR21576">
    <property type="entry name" value="UNCHARACTERIZED NODULIN-LIKE PROTEIN"/>
    <property type="match status" value="1"/>
</dbReference>
<evidence type="ECO:0000256" key="4">
    <source>
        <dbReference type="ARBA" id="ARBA00023136"/>
    </source>
</evidence>
<name>A0AA89BWC2_PINIB</name>
<evidence type="ECO:0000256" key="1">
    <source>
        <dbReference type="ARBA" id="ARBA00004141"/>
    </source>
</evidence>
<gene>
    <name evidence="6" type="ORF">FSP39_003711</name>
</gene>
<feature type="transmembrane region" description="Helical" evidence="5">
    <location>
        <begin position="157"/>
        <end position="179"/>
    </location>
</feature>
<reference evidence="6" key="1">
    <citation type="submission" date="2019-08" db="EMBL/GenBank/DDBJ databases">
        <title>The improved chromosome-level genome for the pearl oyster Pinctada fucata martensii using PacBio sequencing and Hi-C.</title>
        <authorList>
            <person name="Zheng Z."/>
        </authorList>
    </citation>
    <scope>NUCLEOTIDE SEQUENCE</scope>
    <source>
        <strain evidence="6">ZZ-2019</strain>
        <tissue evidence="6">Adductor muscle</tissue>
    </source>
</reference>
<dbReference type="InterPro" id="IPR036259">
    <property type="entry name" value="MFS_trans_sf"/>
</dbReference>
<organism evidence="6 7">
    <name type="scientific">Pinctada imbricata</name>
    <name type="common">Atlantic pearl-oyster</name>
    <name type="synonym">Pinctada martensii</name>
    <dbReference type="NCBI Taxonomy" id="66713"/>
    <lineage>
        <taxon>Eukaryota</taxon>
        <taxon>Metazoa</taxon>
        <taxon>Spiralia</taxon>
        <taxon>Lophotrochozoa</taxon>
        <taxon>Mollusca</taxon>
        <taxon>Bivalvia</taxon>
        <taxon>Autobranchia</taxon>
        <taxon>Pteriomorphia</taxon>
        <taxon>Pterioida</taxon>
        <taxon>Pterioidea</taxon>
        <taxon>Pteriidae</taxon>
        <taxon>Pinctada</taxon>
    </lineage>
</organism>
<feature type="transmembrane region" description="Helical" evidence="5">
    <location>
        <begin position="89"/>
        <end position="109"/>
    </location>
</feature>
<dbReference type="AlphaFoldDB" id="A0AA89BWC2"/>
<dbReference type="InterPro" id="IPR011701">
    <property type="entry name" value="MFS"/>
</dbReference>
<comment type="subcellular location">
    <subcellularLocation>
        <location evidence="1">Membrane</location>
        <topology evidence="1">Multi-pass membrane protein</topology>
    </subcellularLocation>
</comment>
<feature type="transmembrane region" description="Helical" evidence="5">
    <location>
        <begin position="34"/>
        <end position="51"/>
    </location>
</feature>
<comment type="caution">
    <text evidence="6">The sequence shown here is derived from an EMBL/GenBank/DDBJ whole genome shotgun (WGS) entry which is preliminary data.</text>
</comment>
<dbReference type="Pfam" id="PF07690">
    <property type="entry name" value="MFS_1"/>
    <property type="match status" value="1"/>
</dbReference>
<evidence type="ECO:0000256" key="3">
    <source>
        <dbReference type="ARBA" id="ARBA00022989"/>
    </source>
</evidence>
<feature type="transmembrane region" description="Helical" evidence="5">
    <location>
        <begin position="57"/>
        <end position="77"/>
    </location>
</feature>
<evidence type="ECO:0000313" key="6">
    <source>
        <dbReference type="EMBL" id="KAK3096824.1"/>
    </source>
</evidence>